<comment type="caution">
    <text evidence="1">The sequence shown here is derived from an EMBL/GenBank/DDBJ whole genome shotgun (WGS) entry which is preliminary data.</text>
</comment>
<dbReference type="EMBL" id="LAZR01060459">
    <property type="protein sequence ID" value="KKK65622.1"/>
    <property type="molecule type" value="Genomic_DNA"/>
</dbReference>
<sequence>MIYRVPSPMDFASNPMAFARIFWPDGIGEWQTVMANEAKYEGHEQPRYPLWGYINEADPYVAEMEINA</sequence>
<dbReference type="AlphaFoldDB" id="A0A0F8X915"/>
<accession>A0A0F8X915</accession>
<proteinExistence type="predicted"/>
<feature type="non-terminal residue" evidence="1">
    <location>
        <position position="68"/>
    </location>
</feature>
<organism evidence="1">
    <name type="scientific">marine sediment metagenome</name>
    <dbReference type="NCBI Taxonomy" id="412755"/>
    <lineage>
        <taxon>unclassified sequences</taxon>
        <taxon>metagenomes</taxon>
        <taxon>ecological metagenomes</taxon>
    </lineage>
</organism>
<reference evidence="1" key="1">
    <citation type="journal article" date="2015" name="Nature">
        <title>Complex archaea that bridge the gap between prokaryotes and eukaryotes.</title>
        <authorList>
            <person name="Spang A."/>
            <person name="Saw J.H."/>
            <person name="Jorgensen S.L."/>
            <person name="Zaremba-Niedzwiedzka K."/>
            <person name="Martijn J."/>
            <person name="Lind A.E."/>
            <person name="van Eijk R."/>
            <person name="Schleper C."/>
            <person name="Guy L."/>
            <person name="Ettema T.J."/>
        </authorList>
    </citation>
    <scope>NUCLEOTIDE SEQUENCE</scope>
</reference>
<name>A0A0F8X915_9ZZZZ</name>
<evidence type="ECO:0000313" key="1">
    <source>
        <dbReference type="EMBL" id="KKK65622.1"/>
    </source>
</evidence>
<protein>
    <submittedName>
        <fullName evidence="1">Uncharacterized protein</fullName>
    </submittedName>
</protein>
<gene>
    <name evidence="1" type="ORF">LCGC14_2972270</name>
</gene>